<dbReference type="EMBL" id="AP012492">
    <property type="protein sequence ID" value="BAM31624.1"/>
    <property type="molecule type" value="Genomic_DNA"/>
</dbReference>
<comment type="catalytic activity">
    <reaction evidence="7">
        <text>7-aminomethyl-7-carbaguanine + guanosine(34) in tRNA = 7-aminomethyl-7-carbaguanosine(34) in tRNA + guanine</text>
        <dbReference type="Rhea" id="RHEA:24104"/>
        <dbReference type="Rhea" id="RHEA-COMP:10341"/>
        <dbReference type="Rhea" id="RHEA-COMP:10342"/>
        <dbReference type="ChEBI" id="CHEBI:16235"/>
        <dbReference type="ChEBI" id="CHEBI:58703"/>
        <dbReference type="ChEBI" id="CHEBI:74269"/>
        <dbReference type="ChEBI" id="CHEBI:82833"/>
        <dbReference type="EC" id="2.4.2.29"/>
    </reaction>
</comment>
<dbReference type="GO" id="GO:0008616">
    <property type="term" value="P:tRNA queuosine(34) biosynthetic process"/>
    <property type="evidence" value="ECO:0007669"/>
    <property type="project" value="UniProtKB-UniRule"/>
</dbReference>
<dbReference type="NCBIfam" id="TIGR00430">
    <property type="entry name" value="Q_tRNA_tgt"/>
    <property type="match status" value="1"/>
</dbReference>
<organism evidence="9 10">
    <name type="scientific">Helicobacter cinaedi CCUG 18818 = ATCC BAA-847</name>
    <dbReference type="NCBI Taxonomy" id="537971"/>
    <lineage>
        <taxon>Bacteria</taxon>
        <taxon>Pseudomonadati</taxon>
        <taxon>Campylobacterota</taxon>
        <taxon>Epsilonproteobacteria</taxon>
        <taxon>Campylobacterales</taxon>
        <taxon>Helicobacteraceae</taxon>
        <taxon>Helicobacter</taxon>
    </lineage>
</organism>
<keyword evidence="1 7" id="KW-0328">Glycosyltransferase</keyword>
<evidence type="ECO:0000256" key="2">
    <source>
        <dbReference type="ARBA" id="ARBA00022679"/>
    </source>
</evidence>
<dbReference type="NCBIfam" id="TIGR00449">
    <property type="entry name" value="tgt_general"/>
    <property type="match status" value="1"/>
</dbReference>
<evidence type="ECO:0000256" key="1">
    <source>
        <dbReference type="ARBA" id="ARBA00022676"/>
    </source>
</evidence>
<dbReference type="PANTHER" id="PTHR43530">
    <property type="entry name" value="QUEUINE TRNA-RIBOSYLTRANSFERASE CATALYTIC SUBUNIT 1"/>
    <property type="match status" value="1"/>
</dbReference>
<evidence type="ECO:0000256" key="3">
    <source>
        <dbReference type="ARBA" id="ARBA00022694"/>
    </source>
</evidence>
<keyword evidence="4 7" id="KW-0479">Metal-binding</keyword>
<dbReference type="GO" id="GO:0008479">
    <property type="term" value="F:tRNA-guanosine(34) queuine transglycosylase activity"/>
    <property type="evidence" value="ECO:0007669"/>
    <property type="project" value="UniProtKB-UniRule"/>
</dbReference>
<feature type="active site" description="Nucleophile" evidence="7">
    <location>
        <position position="271"/>
    </location>
</feature>
<evidence type="ECO:0000313" key="10">
    <source>
        <dbReference type="Proteomes" id="UP000006036"/>
    </source>
</evidence>
<keyword evidence="6 7" id="KW-0862">Zinc</keyword>
<dbReference type="PANTHER" id="PTHR43530:SF1">
    <property type="entry name" value="QUEUINE TRNA-RIBOSYLTRANSFERASE CATALYTIC SUBUNIT 1"/>
    <property type="match status" value="1"/>
</dbReference>
<dbReference type="GO" id="GO:0046872">
    <property type="term" value="F:metal ion binding"/>
    <property type="evidence" value="ECO:0007669"/>
    <property type="project" value="UniProtKB-KW"/>
</dbReference>
<dbReference type="RefSeq" id="WP_014666379.1">
    <property type="nucleotide sequence ID" value="NC_020555.1"/>
</dbReference>
<feature type="binding site" evidence="7">
    <location>
        <position position="144"/>
    </location>
    <ligand>
        <name>substrate</name>
    </ligand>
</feature>
<dbReference type="InterPro" id="IPR004803">
    <property type="entry name" value="TGT"/>
</dbReference>
<proteinExistence type="inferred from homology"/>
<dbReference type="InterPro" id="IPR036511">
    <property type="entry name" value="TGT-like_sf"/>
</dbReference>
<feature type="active site" description="Proton acceptor" evidence="7">
    <location>
        <position position="90"/>
    </location>
</feature>
<evidence type="ECO:0000256" key="6">
    <source>
        <dbReference type="ARBA" id="ARBA00022833"/>
    </source>
</evidence>
<feature type="region of interest" description="RNA binding; important for wobble base 34 recognition" evidence="7">
    <location>
        <begin position="276"/>
        <end position="280"/>
    </location>
</feature>
<evidence type="ECO:0000259" key="8">
    <source>
        <dbReference type="Pfam" id="PF01702"/>
    </source>
</evidence>
<sequence>MQVNIEAKDGKARALTLTLAHSIVQTPIFMPVGTQGCVKALDSLDLAQNLNAKIILANTYHMYLRVGIERLKAFGGIHTFANFNGSYLSDSGGFQAFSLNQNVKLNENGVEFKSHIDGSKHFFSPSFVLDIQYALNSDIMMVLDDLVGLPASETRILDSIKRTTEWAKASLEYHEMKKSQGKATTNNLFAIIQGGTSPKFREISATSLVNLGEFDGFAIGGLAVGESSEEMYSTISHTIPFMPESKPRYLMGVGTPENIIEAIYRGVDMFDCVMPTRNARNATLFTHFGKINIKGASFANDTSPIDEKCSCYTCQNYTRAYLCHLFRSQEITYHRLASLHNLHYYLNLVREAREAILQGAFAAYRQNFYQLREMEVPNEY</sequence>
<comment type="pathway">
    <text evidence="7">tRNA modification; tRNA-queuosine biosynthesis.</text>
</comment>
<protein>
    <recommendedName>
        <fullName evidence="7">Queuine tRNA-ribosyltransferase</fullName>
        <ecNumber evidence="7">2.4.2.29</ecNumber>
    </recommendedName>
    <alternativeName>
        <fullName evidence="7">Guanine insertion enzyme</fullName>
    </alternativeName>
    <alternativeName>
        <fullName evidence="7">tRNA-guanine transglycosylase</fullName>
    </alternativeName>
</protein>
<keyword evidence="2 7" id="KW-0808">Transferase</keyword>
<reference evidence="9 10" key="1">
    <citation type="journal article" date="2012" name="J. Bacteriol.">
        <title>Complete Genome Sequence of Helicobacter cinaedi Type Strain ATCC BAA-847.</title>
        <authorList>
            <person name="Miyoshi-Akiyama T."/>
            <person name="Takeshita N."/>
            <person name="Ohmagari N."/>
            <person name="Kirikae T."/>
        </authorList>
    </citation>
    <scope>NUCLEOTIDE SEQUENCE [LARGE SCALE GENOMIC DNA]</scope>
    <source>
        <strain evidence="9 10">ATCC BAA-847</strain>
    </source>
</reference>
<evidence type="ECO:0000256" key="4">
    <source>
        <dbReference type="ARBA" id="ARBA00022723"/>
    </source>
</evidence>
<dbReference type="AlphaFoldDB" id="A0AAI8MLQ2"/>
<comment type="similarity">
    <text evidence="7">Belongs to the queuine tRNA-ribosyltransferase family.</text>
</comment>
<comment type="subunit">
    <text evidence="7">Homodimer. Within each dimer, one monomer is responsible for RNA recognition and catalysis, while the other monomer binds to the replacement base PreQ1.</text>
</comment>
<feature type="region of interest" description="RNA binding" evidence="7">
    <location>
        <begin position="252"/>
        <end position="258"/>
    </location>
</feature>
<feature type="binding site" evidence="7">
    <location>
        <position position="311"/>
    </location>
    <ligand>
        <name>Zn(2+)</name>
        <dbReference type="ChEBI" id="CHEBI:29105"/>
    </ligand>
</feature>
<name>A0AAI8MLQ2_9HELI</name>
<dbReference type="SUPFAM" id="SSF51713">
    <property type="entry name" value="tRNA-guanine transglycosylase"/>
    <property type="match status" value="1"/>
</dbReference>
<dbReference type="InterPro" id="IPR002616">
    <property type="entry name" value="tRNA_ribo_trans-like"/>
</dbReference>
<dbReference type="Gene3D" id="3.20.20.105">
    <property type="entry name" value="Queuine tRNA-ribosyltransferase-like"/>
    <property type="match status" value="1"/>
</dbReference>
<feature type="binding site" evidence="7">
    <location>
        <position position="340"/>
    </location>
    <ligand>
        <name>Zn(2+)</name>
        <dbReference type="ChEBI" id="CHEBI:29105"/>
    </ligand>
</feature>
<feature type="binding site" evidence="7">
    <location>
        <position position="193"/>
    </location>
    <ligand>
        <name>substrate</name>
    </ligand>
</feature>
<dbReference type="Proteomes" id="UP000006036">
    <property type="component" value="Chromosome 1"/>
</dbReference>
<gene>
    <name evidence="7 9" type="primary">tgt</name>
    <name evidence="9" type="ORF">HCBAA847_0377</name>
</gene>
<comment type="cofactor">
    <cofactor evidence="7">
        <name>Zn(2+)</name>
        <dbReference type="ChEBI" id="CHEBI:29105"/>
    </cofactor>
    <text evidence="7">Binds 1 zinc ion per subunit.</text>
</comment>
<feature type="binding site" evidence="7">
    <location>
        <position position="314"/>
    </location>
    <ligand>
        <name>Zn(2+)</name>
        <dbReference type="ChEBI" id="CHEBI:29105"/>
    </ligand>
</feature>
<dbReference type="HAMAP" id="MF_00168">
    <property type="entry name" value="Q_tRNA_Tgt"/>
    <property type="match status" value="1"/>
</dbReference>
<dbReference type="EC" id="2.4.2.29" evidence="7"/>
<keyword evidence="5 7" id="KW-0671">Queuosine biosynthesis</keyword>
<accession>A0AAI8MLQ2</accession>
<feature type="domain" description="tRNA-guanine(15) transglycosylase-like" evidence="8">
    <location>
        <begin position="11"/>
        <end position="372"/>
    </location>
</feature>
<dbReference type="GeneID" id="66538851"/>
<evidence type="ECO:0000313" key="9">
    <source>
        <dbReference type="EMBL" id="BAM31624.1"/>
    </source>
</evidence>
<feature type="binding site" evidence="7">
    <location>
        <position position="309"/>
    </location>
    <ligand>
        <name>Zn(2+)</name>
        <dbReference type="ChEBI" id="CHEBI:29105"/>
    </ligand>
</feature>
<dbReference type="Pfam" id="PF01702">
    <property type="entry name" value="TGT"/>
    <property type="match status" value="1"/>
</dbReference>
<evidence type="ECO:0000256" key="5">
    <source>
        <dbReference type="ARBA" id="ARBA00022785"/>
    </source>
</evidence>
<evidence type="ECO:0000256" key="7">
    <source>
        <dbReference type="HAMAP-Rule" id="MF_00168"/>
    </source>
</evidence>
<feature type="binding site" evidence="7">
    <location>
        <begin position="90"/>
        <end position="94"/>
    </location>
    <ligand>
        <name>substrate</name>
    </ligand>
</feature>
<feature type="binding site" evidence="7">
    <location>
        <position position="221"/>
    </location>
    <ligand>
        <name>substrate</name>
    </ligand>
</feature>
<keyword evidence="3 7" id="KW-0819">tRNA processing</keyword>
<comment type="function">
    <text evidence="7">Catalyzes the base-exchange of a guanine (G) residue with the queuine precursor 7-aminomethyl-7-deazaguanine (PreQ1) at position 34 (anticodon wobble position) in tRNAs with GU(N) anticodons (tRNA-Asp, -Asn, -His and -Tyr). Catalysis occurs through a double-displacement mechanism. The nucleophile active site attacks the C1' of nucleotide 34 to detach the guanine base from the RNA, forming a covalent enzyme-RNA intermediate. The proton acceptor active site deprotonates the incoming PreQ1, allowing a nucleophilic attack on the C1' of the ribose to form the product. After dissociation, two additional enzymatic reactions on the tRNA convert PreQ1 to queuine (Q), resulting in the hypermodified nucleoside queuosine (7-(((4,5-cis-dihydroxy-2-cyclopenten-1-yl)amino)methyl)-7-deazaguanosine).</text>
</comment>
<dbReference type="KEGG" id="hcb:HCBAA847_0377"/>
<dbReference type="GO" id="GO:0005829">
    <property type="term" value="C:cytosol"/>
    <property type="evidence" value="ECO:0007669"/>
    <property type="project" value="TreeGrafter"/>
</dbReference>